<protein>
    <submittedName>
        <fullName evidence="2">Nickel/cobalt transporter regulator</fullName>
    </submittedName>
</protein>
<evidence type="ECO:0000313" key="3">
    <source>
        <dbReference type="Proteomes" id="UP000199120"/>
    </source>
</evidence>
<dbReference type="EMBL" id="FOAJ01000001">
    <property type="protein sequence ID" value="SEK18089.1"/>
    <property type="molecule type" value="Genomic_DNA"/>
</dbReference>
<sequence length="104" mass="11224">MTRKIIAAFVALTLLGASAFSFAAPLHPGPQRAIVHEARVDRIGRDWPTGERVSAAFRHHNFVVDNWRGHSLDAPPRGCQWVGVNGDYVLAAIGTGIIASVIAR</sequence>
<proteinExistence type="predicted"/>
<keyword evidence="3" id="KW-1185">Reference proteome</keyword>
<accession>A0A1H7EW57</accession>
<dbReference type="Proteomes" id="UP000199120">
    <property type="component" value="Unassembled WGS sequence"/>
</dbReference>
<dbReference type="Pfam" id="PF11776">
    <property type="entry name" value="RcnB"/>
    <property type="match status" value="1"/>
</dbReference>
<evidence type="ECO:0000256" key="1">
    <source>
        <dbReference type="SAM" id="SignalP"/>
    </source>
</evidence>
<dbReference type="InterPro" id="IPR024572">
    <property type="entry name" value="RcnB"/>
</dbReference>
<dbReference type="OrthoDB" id="6687316at2"/>
<evidence type="ECO:0000313" key="2">
    <source>
        <dbReference type="EMBL" id="SEK18089.1"/>
    </source>
</evidence>
<feature type="signal peptide" evidence="1">
    <location>
        <begin position="1"/>
        <end position="23"/>
    </location>
</feature>
<gene>
    <name evidence="2" type="ORF">SAMN05192542_1018</name>
</gene>
<organism evidence="2 3">
    <name type="scientific">Paraburkholderia caballeronis</name>
    <dbReference type="NCBI Taxonomy" id="416943"/>
    <lineage>
        <taxon>Bacteria</taxon>
        <taxon>Pseudomonadati</taxon>
        <taxon>Pseudomonadota</taxon>
        <taxon>Betaproteobacteria</taxon>
        <taxon>Burkholderiales</taxon>
        <taxon>Burkholderiaceae</taxon>
        <taxon>Paraburkholderia</taxon>
    </lineage>
</organism>
<name>A0A1H7EW57_9BURK</name>
<keyword evidence="1" id="KW-0732">Signal</keyword>
<dbReference type="Gene3D" id="3.10.450.160">
    <property type="entry name" value="inner membrane protein cigr"/>
    <property type="match status" value="1"/>
</dbReference>
<reference evidence="3" key="1">
    <citation type="submission" date="2016-10" db="EMBL/GenBank/DDBJ databases">
        <authorList>
            <person name="Varghese N."/>
            <person name="Submissions S."/>
        </authorList>
    </citation>
    <scope>NUCLEOTIDE SEQUENCE [LARGE SCALE GENOMIC DNA]</scope>
    <source>
        <strain evidence="3">LMG 26416</strain>
    </source>
</reference>
<dbReference type="AlphaFoldDB" id="A0A1H7EW57"/>
<feature type="chain" id="PRO_5030028858" evidence="1">
    <location>
        <begin position="24"/>
        <end position="104"/>
    </location>
</feature>
<dbReference type="STRING" id="416943.SAMN05445871_6258"/>